<evidence type="ECO:0000313" key="4">
    <source>
        <dbReference type="Proteomes" id="UP000009352"/>
    </source>
</evidence>
<dbReference type="AlphaFoldDB" id="A0AB33XSN5"/>
<protein>
    <recommendedName>
        <fullName evidence="5">Lipoprotein</fullName>
    </recommendedName>
</protein>
<evidence type="ECO:0000256" key="2">
    <source>
        <dbReference type="SAM" id="Phobius"/>
    </source>
</evidence>
<keyword evidence="2" id="KW-0472">Membrane</keyword>
<name>A0AB33XSN5_LACRH</name>
<evidence type="ECO:0008006" key="5">
    <source>
        <dbReference type="Google" id="ProtNLM"/>
    </source>
</evidence>
<keyword evidence="2" id="KW-1133">Transmembrane helix</keyword>
<evidence type="ECO:0000313" key="3">
    <source>
        <dbReference type="EMBL" id="EKS49725.1"/>
    </source>
</evidence>
<dbReference type="Proteomes" id="UP000009352">
    <property type="component" value="Unassembled WGS sequence"/>
</dbReference>
<feature type="transmembrane region" description="Helical" evidence="2">
    <location>
        <begin position="7"/>
        <end position="27"/>
    </location>
</feature>
<gene>
    <name evidence="3" type="ORF">LRHMDP3_2139</name>
</gene>
<evidence type="ECO:0000256" key="1">
    <source>
        <dbReference type="SAM" id="MobiDB-lite"/>
    </source>
</evidence>
<sequence length="197" mass="21764">MQRGLILKLLILLGVFLMTVTTCYFAYQHFFVDQPAISQANSEASSWHEQTSKSSNDSSQESESSAPSTEASVESSVTVASSSVASDQPDEANTAHSERQWKSVYAYDAQAPWVWAPDAAGAYECVWRYFNPGKDFSRDDFVNKAKTDVQQVDVPNGDVGYGYQVMLDGKTYILTLTSVLYGGKPTTNAYKLYEVTD</sequence>
<comment type="caution">
    <text evidence="3">The sequence shown here is derived from an EMBL/GenBank/DDBJ whole genome shotgun (WGS) entry which is preliminary data.</text>
</comment>
<feature type="compositionally biased region" description="Low complexity" evidence="1">
    <location>
        <begin position="52"/>
        <end position="86"/>
    </location>
</feature>
<keyword evidence="2" id="KW-0812">Transmembrane</keyword>
<dbReference type="EMBL" id="AMQX01000012">
    <property type="protein sequence ID" value="EKS49725.1"/>
    <property type="molecule type" value="Genomic_DNA"/>
</dbReference>
<accession>A0AB33XSN5</accession>
<feature type="region of interest" description="Disordered" evidence="1">
    <location>
        <begin position="43"/>
        <end position="97"/>
    </location>
</feature>
<dbReference type="RefSeq" id="WP_005716522.1">
    <property type="nucleotide sequence ID" value="NZ_AMQX01000012.1"/>
</dbReference>
<proteinExistence type="predicted"/>
<organism evidence="3 4">
    <name type="scientific">Lacticaseibacillus rhamnosus LRHMDP3</name>
    <dbReference type="NCBI Taxonomy" id="1203259"/>
    <lineage>
        <taxon>Bacteria</taxon>
        <taxon>Bacillati</taxon>
        <taxon>Bacillota</taxon>
        <taxon>Bacilli</taxon>
        <taxon>Lactobacillales</taxon>
        <taxon>Lactobacillaceae</taxon>
        <taxon>Lacticaseibacillus</taxon>
    </lineage>
</organism>
<reference evidence="3 4" key="1">
    <citation type="journal article" date="2013" name="Genome Announc.">
        <title>Draft Genome Sequence of Staphylococcus simulans UMC-CNS-990, Isolated from a Case of Chronic Bovine Mastitis.</title>
        <authorList>
            <person name="Calcutt M.J."/>
            <person name="Foecking M.F."/>
            <person name="Hsieh H.Y."/>
            <person name="Perry J."/>
            <person name="Stewart G.C."/>
            <person name="Middleton J.R."/>
        </authorList>
    </citation>
    <scope>NUCLEOTIDE SEQUENCE [LARGE SCALE GENOMIC DNA]</scope>
    <source>
        <strain evidence="3 4">LRHMDP3</strain>
    </source>
</reference>